<evidence type="ECO:0000259" key="1">
    <source>
        <dbReference type="Pfam" id="PF00535"/>
    </source>
</evidence>
<feature type="domain" description="Glycosyltransferase 2-like" evidence="1">
    <location>
        <begin position="5"/>
        <end position="171"/>
    </location>
</feature>
<dbReference type="InterPro" id="IPR029044">
    <property type="entry name" value="Nucleotide-diphossugar_trans"/>
</dbReference>
<keyword evidence="3" id="KW-1185">Reference proteome</keyword>
<dbReference type="Gene3D" id="3.90.550.10">
    <property type="entry name" value="Spore Coat Polysaccharide Biosynthesis Protein SpsA, Chain A"/>
    <property type="match status" value="1"/>
</dbReference>
<dbReference type="GO" id="GO:0016757">
    <property type="term" value="F:glycosyltransferase activity"/>
    <property type="evidence" value="ECO:0007669"/>
    <property type="project" value="UniProtKB-KW"/>
</dbReference>
<dbReference type="STRING" id="926569.ANT_20230"/>
<organism evidence="2 3">
    <name type="scientific">Anaerolinea thermophila (strain DSM 14523 / JCM 11388 / NBRC 100420 / UNI-1)</name>
    <dbReference type="NCBI Taxonomy" id="926569"/>
    <lineage>
        <taxon>Bacteria</taxon>
        <taxon>Bacillati</taxon>
        <taxon>Chloroflexota</taxon>
        <taxon>Anaerolineae</taxon>
        <taxon>Anaerolineales</taxon>
        <taxon>Anaerolineaceae</taxon>
        <taxon>Anaerolinea</taxon>
    </lineage>
</organism>
<dbReference type="PANTHER" id="PTHR43685:SF2">
    <property type="entry name" value="GLYCOSYLTRANSFERASE 2-LIKE DOMAIN-CONTAINING PROTEIN"/>
    <property type="match status" value="1"/>
</dbReference>
<sequence length="410" mass="46931">MPRVSIIIPTYNSAKFLQATLESVFQQTFQEYEIIVIDDGSTDNTREVLSPYKSRIRYLYQENQERSVARNYGLSLAQGELIAFLDSDDLWLPHKLERQVQVMNEHPEVVLVFSQALYIDSEGTPTAFCGEWLDGKPANDIEIRSFFEDFAQGNVVYGGGSTALVRKEVIEKAGGFDPAITHGEDWDLWWRISTLGPFAYIPEPLIYYRVFGWKKLLQRQSTERALQEHLYVIEKNLGHLPPEAKQRLYPLAQCHMTVLAALGSYQLEEFERAQKFLKKVGEIDPSWTSPERILWLAVDRAKIIERDTGSYEEAIAFIRNMFQHLPSEIQMPASSLQKAIGWLYISGAFEQHARGNLKKVRQYLLQGIPRVPQALSNRGVVSMIIQALLGRSFTHSLRNVMGKKVNQPYA</sequence>
<dbReference type="HOGENOM" id="CLU_025996_0_0_0"/>
<dbReference type="InterPro" id="IPR050834">
    <property type="entry name" value="Glycosyltransf_2"/>
</dbReference>
<dbReference type="SUPFAM" id="SSF53448">
    <property type="entry name" value="Nucleotide-diphospho-sugar transferases"/>
    <property type="match status" value="1"/>
</dbReference>
<dbReference type="eggNOG" id="COG1216">
    <property type="taxonomic scope" value="Bacteria"/>
</dbReference>
<keyword evidence="2" id="KW-0328">Glycosyltransferase</keyword>
<protein>
    <submittedName>
        <fullName evidence="2">Glycosyltransferase</fullName>
        <ecNumber evidence="2">2.4.-.-</ecNumber>
    </submittedName>
</protein>
<dbReference type="EMBL" id="AP012029">
    <property type="protein sequence ID" value="BAJ64049.1"/>
    <property type="molecule type" value="Genomic_DNA"/>
</dbReference>
<dbReference type="Pfam" id="PF00535">
    <property type="entry name" value="Glycos_transf_2"/>
    <property type="match status" value="1"/>
</dbReference>
<dbReference type="RefSeq" id="WP_013560419.1">
    <property type="nucleotide sequence ID" value="NC_014960.1"/>
</dbReference>
<dbReference type="InterPro" id="IPR001173">
    <property type="entry name" value="Glyco_trans_2-like"/>
</dbReference>
<evidence type="ECO:0000313" key="3">
    <source>
        <dbReference type="Proteomes" id="UP000008922"/>
    </source>
</evidence>
<evidence type="ECO:0000313" key="2">
    <source>
        <dbReference type="EMBL" id="BAJ64049.1"/>
    </source>
</evidence>
<reference evidence="2 3" key="1">
    <citation type="submission" date="2010-12" db="EMBL/GenBank/DDBJ databases">
        <title>Whole genome sequence of Anaerolinea thermophila UNI-1.</title>
        <authorList>
            <person name="Narita-Yamada S."/>
            <person name="Kishi E."/>
            <person name="Watanabe Y."/>
            <person name="Takasaki K."/>
            <person name="Ankai A."/>
            <person name="Oguchi A."/>
            <person name="Fukui S."/>
            <person name="Takahashi M."/>
            <person name="Yashiro I."/>
            <person name="Hosoyama A."/>
            <person name="Sekiguchi Y."/>
            <person name="Hanada S."/>
            <person name="Fujita N."/>
        </authorList>
    </citation>
    <scope>NUCLEOTIDE SEQUENCE [LARGE SCALE GENOMIC DNA]</scope>
    <source>
        <strain evidence="3">DSM 14523 / JCM 11388 / NBRC 100420 / UNI-1</strain>
    </source>
</reference>
<name>E8MXG8_ANATU</name>
<dbReference type="AlphaFoldDB" id="E8MXG8"/>
<accession>E8MXG8</accession>
<dbReference type="KEGG" id="atm:ANT_20230"/>
<dbReference type="FunCoup" id="E8MXG8">
    <property type="interactions" value="78"/>
</dbReference>
<proteinExistence type="predicted"/>
<keyword evidence="2" id="KW-0808">Transferase</keyword>
<dbReference type="OrthoDB" id="153025at2"/>
<dbReference type="PANTHER" id="PTHR43685">
    <property type="entry name" value="GLYCOSYLTRANSFERASE"/>
    <property type="match status" value="1"/>
</dbReference>
<dbReference type="Proteomes" id="UP000008922">
    <property type="component" value="Chromosome"/>
</dbReference>
<dbReference type="InParanoid" id="E8MXG8"/>
<dbReference type="eggNOG" id="COG0457">
    <property type="taxonomic scope" value="Bacteria"/>
</dbReference>
<gene>
    <name evidence="2" type="ordered locus">ANT_20230</name>
</gene>
<dbReference type="EC" id="2.4.-.-" evidence="2"/>